<organism evidence="2 3">
    <name type="scientific">Ruficoccus amylovorans</name>
    <dbReference type="NCBI Taxonomy" id="1804625"/>
    <lineage>
        <taxon>Bacteria</taxon>
        <taxon>Pseudomonadati</taxon>
        <taxon>Verrucomicrobiota</taxon>
        <taxon>Opitutia</taxon>
        <taxon>Puniceicoccales</taxon>
        <taxon>Cerasicoccaceae</taxon>
        <taxon>Ruficoccus</taxon>
    </lineage>
</organism>
<evidence type="ECO:0000313" key="3">
    <source>
        <dbReference type="Proteomes" id="UP000546464"/>
    </source>
</evidence>
<dbReference type="PROSITE" id="PS51257">
    <property type="entry name" value="PROKAR_LIPOPROTEIN"/>
    <property type="match status" value="1"/>
</dbReference>
<dbReference type="EMBL" id="JACHVB010000058">
    <property type="protein sequence ID" value="MBC2595923.1"/>
    <property type="molecule type" value="Genomic_DNA"/>
</dbReference>
<reference evidence="2 3" key="1">
    <citation type="submission" date="2020-07" db="EMBL/GenBank/DDBJ databases">
        <authorList>
            <person name="Feng X."/>
        </authorList>
    </citation>
    <scope>NUCLEOTIDE SEQUENCE [LARGE SCALE GENOMIC DNA]</scope>
    <source>
        <strain evidence="2 3">JCM31066</strain>
    </source>
</reference>
<keyword evidence="3" id="KW-1185">Reference proteome</keyword>
<keyword evidence="1" id="KW-0732">Signal</keyword>
<gene>
    <name evidence="2" type="ORF">H5P28_16785</name>
</gene>
<dbReference type="RefSeq" id="WP_185676851.1">
    <property type="nucleotide sequence ID" value="NZ_JACHVB010000058.1"/>
</dbReference>
<protein>
    <recommendedName>
        <fullName evidence="4">CBM-cenC domain-containing protein</fullName>
    </recommendedName>
</protein>
<evidence type="ECO:0008006" key="4">
    <source>
        <dbReference type="Google" id="ProtNLM"/>
    </source>
</evidence>
<feature type="chain" id="PRO_5032557898" description="CBM-cenC domain-containing protein" evidence="1">
    <location>
        <begin position="23"/>
        <end position="196"/>
    </location>
</feature>
<dbReference type="SUPFAM" id="SSF49785">
    <property type="entry name" value="Galactose-binding domain-like"/>
    <property type="match status" value="1"/>
</dbReference>
<comment type="caution">
    <text evidence="2">The sequence shown here is derived from an EMBL/GenBank/DDBJ whole genome shotgun (WGS) entry which is preliminary data.</text>
</comment>
<accession>A0A842HHC1</accession>
<dbReference type="Proteomes" id="UP000546464">
    <property type="component" value="Unassembled WGS sequence"/>
</dbReference>
<feature type="signal peptide" evidence="1">
    <location>
        <begin position="1"/>
        <end position="22"/>
    </location>
</feature>
<proteinExistence type="predicted"/>
<evidence type="ECO:0000313" key="2">
    <source>
        <dbReference type="EMBL" id="MBC2595923.1"/>
    </source>
</evidence>
<name>A0A842HHC1_9BACT</name>
<dbReference type="InterPro" id="IPR008979">
    <property type="entry name" value="Galactose-bd-like_sf"/>
</dbReference>
<dbReference type="Gene3D" id="2.60.120.260">
    <property type="entry name" value="Galactose-binding domain-like"/>
    <property type="match status" value="1"/>
</dbReference>
<dbReference type="AlphaFoldDB" id="A0A842HHC1"/>
<sequence length="196" mass="20906">MKHFTLIGILGLLAGCSSLCLAQPLNPDPGFETGQSGWGKPFVPADSQNRGCTLAFSAEDPHAGNLCAVMSSESDSRFAITPKGGTINVLPGQTYAISIWSKAGADFKIHPKTPGFIIRVDMLKGTQQVESLYIDASGKVSGTIGHDGPVIPDSWTQVKGQVSVPDGTSRMRVNIFFWRASGHLYLDDMAINPVND</sequence>
<evidence type="ECO:0000256" key="1">
    <source>
        <dbReference type="SAM" id="SignalP"/>
    </source>
</evidence>